<keyword evidence="4 6" id="KW-1133">Transmembrane helix</keyword>
<feature type="transmembrane region" description="Helical" evidence="6">
    <location>
        <begin position="149"/>
        <end position="167"/>
    </location>
</feature>
<feature type="transmembrane region" description="Helical" evidence="6">
    <location>
        <begin position="269"/>
        <end position="291"/>
    </location>
</feature>
<evidence type="ECO:0000256" key="1">
    <source>
        <dbReference type="ARBA" id="ARBA00004651"/>
    </source>
</evidence>
<dbReference type="CDD" id="cd06580">
    <property type="entry name" value="TM_PBP1_transp_TpRbsC_like"/>
    <property type="match status" value="1"/>
</dbReference>
<comment type="subcellular location">
    <subcellularLocation>
        <location evidence="1">Cell membrane</location>
        <topology evidence="1">Multi-pass membrane protein</topology>
    </subcellularLocation>
</comment>
<feature type="transmembrane region" description="Helical" evidence="6">
    <location>
        <begin position="238"/>
        <end position="263"/>
    </location>
</feature>
<accession>A0A7J3Y0W3</accession>
<feature type="transmembrane region" description="Helical" evidence="6">
    <location>
        <begin position="298"/>
        <end position="319"/>
    </location>
</feature>
<reference evidence="7" key="1">
    <citation type="journal article" date="2020" name="mSystems">
        <title>Genome- and Community-Level Interaction Insights into Carbon Utilization and Element Cycling Functions of Hydrothermarchaeota in Hydrothermal Sediment.</title>
        <authorList>
            <person name="Zhou Z."/>
            <person name="Liu Y."/>
            <person name="Xu W."/>
            <person name="Pan J."/>
            <person name="Luo Z.H."/>
            <person name="Li M."/>
        </authorList>
    </citation>
    <scope>NUCLEOTIDE SEQUENCE [LARGE SCALE GENOMIC DNA]</scope>
    <source>
        <strain evidence="7">SpSt-110</strain>
    </source>
</reference>
<feature type="transmembrane region" description="Helical" evidence="6">
    <location>
        <begin position="15"/>
        <end position="41"/>
    </location>
</feature>
<evidence type="ECO:0000256" key="6">
    <source>
        <dbReference type="SAM" id="Phobius"/>
    </source>
</evidence>
<evidence type="ECO:0000256" key="2">
    <source>
        <dbReference type="ARBA" id="ARBA00022475"/>
    </source>
</evidence>
<dbReference type="EMBL" id="DRYK01000089">
    <property type="protein sequence ID" value="HHP68570.1"/>
    <property type="molecule type" value="Genomic_DNA"/>
</dbReference>
<dbReference type="GO" id="GO:0005886">
    <property type="term" value="C:plasma membrane"/>
    <property type="evidence" value="ECO:0007669"/>
    <property type="project" value="UniProtKB-SubCell"/>
</dbReference>
<proteinExistence type="predicted"/>
<feature type="transmembrane region" description="Helical" evidence="6">
    <location>
        <begin position="331"/>
        <end position="348"/>
    </location>
</feature>
<evidence type="ECO:0000313" key="7">
    <source>
        <dbReference type="EMBL" id="HHP68570.1"/>
    </source>
</evidence>
<dbReference type="GO" id="GO:0022857">
    <property type="term" value="F:transmembrane transporter activity"/>
    <property type="evidence" value="ECO:0007669"/>
    <property type="project" value="InterPro"/>
</dbReference>
<keyword evidence="3 6" id="KW-0812">Transmembrane</keyword>
<organism evidence="7">
    <name type="scientific">Thermogladius calderae</name>
    <dbReference type="NCBI Taxonomy" id="1200300"/>
    <lineage>
        <taxon>Archaea</taxon>
        <taxon>Thermoproteota</taxon>
        <taxon>Thermoprotei</taxon>
        <taxon>Desulfurococcales</taxon>
        <taxon>Desulfurococcaceae</taxon>
        <taxon>Thermogladius</taxon>
    </lineage>
</organism>
<feature type="transmembrane region" description="Helical" evidence="6">
    <location>
        <begin position="61"/>
        <end position="81"/>
    </location>
</feature>
<comment type="caution">
    <text evidence="7">The sequence shown here is derived from an EMBL/GenBank/DDBJ whole genome shotgun (WGS) entry which is preliminary data.</text>
</comment>
<name>A0A7J3Y0W3_9CREN</name>
<feature type="transmembrane region" description="Helical" evidence="6">
    <location>
        <begin position="117"/>
        <end position="137"/>
    </location>
</feature>
<keyword evidence="5 6" id="KW-0472">Membrane</keyword>
<evidence type="ECO:0000256" key="5">
    <source>
        <dbReference type="ARBA" id="ARBA00023136"/>
    </source>
</evidence>
<sequence length="354" mass="37837">MGYVIRIKPKPIQPFVFVLAPLASFALAFLVGGILMVWAGVDPISGYSAFLQGSLTTFPGLMQTLIQATLFMLMGTGIAISNRAGVLNVGAEGQYIIGAILATYIAISYQLMLPPQLTLLLAMLAAMLGGALWAMIAGVLKGFMNVNEVVTTVILNWLAYRILQWIIRGPLRLPGPQLYPMSPPIATTLPVIEPSSGLNAGLIVALALAIFSYYLLFYSKAGFEIRVTGSNPELAKYAGFNVSKVIVLSMAYSGALAGIAGGVEVLGNLHYLFEGISIGLGYTSIIVSLVARDHPLGVIAASIMFGTIYSGSSFLQTATHLTYTFSKALEGLIYLFVLVTTLFAFYEIKLVKVK</sequence>
<feature type="transmembrane region" description="Helical" evidence="6">
    <location>
        <begin position="198"/>
        <end position="217"/>
    </location>
</feature>
<dbReference type="InterPro" id="IPR001851">
    <property type="entry name" value="ABC_transp_permease"/>
</dbReference>
<dbReference type="Pfam" id="PF02653">
    <property type="entry name" value="BPD_transp_2"/>
    <property type="match status" value="1"/>
</dbReference>
<evidence type="ECO:0000256" key="3">
    <source>
        <dbReference type="ARBA" id="ARBA00022692"/>
    </source>
</evidence>
<dbReference type="PANTHER" id="PTHR47089:SF1">
    <property type="entry name" value="GUANOSINE ABC TRANSPORTER PERMEASE PROTEIN NUPP"/>
    <property type="match status" value="1"/>
</dbReference>
<dbReference type="AlphaFoldDB" id="A0A7J3Y0W3"/>
<keyword evidence="2" id="KW-1003">Cell membrane</keyword>
<feature type="transmembrane region" description="Helical" evidence="6">
    <location>
        <begin position="93"/>
        <end position="111"/>
    </location>
</feature>
<evidence type="ECO:0000256" key="4">
    <source>
        <dbReference type="ARBA" id="ARBA00022989"/>
    </source>
</evidence>
<dbReference type="PANTHER" id="PTHR47089">
    <property type="entry name" value="ABC TRANSPORTER, PERMEASE PROTEIN"/>
    <property type="match status" value="1"/>
</dbReference>
<protein>
    <submittedName>
        <fullName evidence="7">ABC transporter permease</fullName>
    </submittedName>
</protein>
<gene>
    <name evidence="7" type="ORF">ENM60_07320</name>
</gene>